<dbReference type="AlphaFoldDB" id="A0A0A9CR37"/>
<sequence>MMTEEDQLKYLRCCYCCLTYVHLQEAPANGLPVDLGSAKKGLGYLE</sequence>
<proteinExistence type="predicted"/>
<reference evidence="1" key="2">
    <citation type="journal article" date="2015" name="Data Brief">
        <title>Shoot transcriptome of the giant reed, Arundo donax.</title>
        <authorList>
            <person name="Barrero R.A."/>
            <person name="Guerrero F.D."/>
            <person name="Moolhuijzen P."/>
            <person name="Goolsby J.A."/>
            <person name="Tidwell J."/>
            <person name="Bellgard S.E."/>
            <person name="Bellgard M.I."/>
        </authorList>
    </citation>
    <scope>NUCLEOTIDE SEQUENCE</scope>
    <source>
        <tissue evidence="1">Shoot tissue taken approximately 20 cm above the soil surface</tissue>
    </source>
</reference>
<dbReference type="EMBL" id="GBRH01222040">
    <property type="protein sequence ID" value="JAD75855.1"/>
    <property type="molecule type" value="Transcribed_RNA"/>
</dbReference>
<organism evidence="1">
    <name type="scientific">Arundo donax</name>
    <name type="common">Giant reed</name>
    <name type="synonym">Donax arundinaceus</name>
    <dbReference type="NCBI Taxonomy" id="35708"/>
    <lineage>
        <taxon>Eukaryota</taxon>
        <taxon>Viridiplantae</taxon>
        <taxon>Streptophyta</taxon>
        <taxon>Embryophyta</taxon>
        <taxon>Tracheophyta</taxon>
        <taxon>Spermatophyta</taxon>
        <taxon>Magnoliopsida</taxon>
        <taxon>Liliopsida</taxon>
        <taxon>Poales</taxon>
        <taxon>Poaceae</taxon>
        <taxon>PACMAD clade</taxon>
        <taxon>Arundinoideae</taxon>
        <taxon>Arundineae</taxon>
        <taxon>Arundo</taxon>
    </lineage>
</organism>
<name>A0A0A9CR37_ARUDO</name>
<accession>A0A0A9CR37</accession>
<evidence type="ECO:0000313" key="1">
    <source>
        <dbReference type="EMBL" id="JAD75855.1"/>
    </source>
</evidence>
<reference evidence="1" key="1">
    <citation type="submission" date="2014-09" db="EMBL/GenBank/DDBJ databases">
        <authorList>
            <person name="Magalhaes I.L.F."/>
            <person name="Oliveira U."/>
            <person name="Santos F.R."/>
            <person name="Vidigal T.H.D.A."/>
            <person name="Brescovit A.D."/>
            <person name="Santos A.J."/>
        </authorList>
    </citation>
    <scope>NUCLEOTIDE SEQUENCE</scope>
    <source>
        <tissue evidence="1">Shoot tissue taken approximately 20 cm above the soil surface</tissue>
    </source>
</reference>
<protein>
    <submittedName>
        <fullName evidence="1">Uncharacterized protein</fullName>
    </submittedName>
</protein>